<evidence type="ECO:0000313" key="4">
    <source>
        <dbReference type="EMBL" id="KAJ2783452.1"/>
    </source>
</evidence>
<reference evidence="4" key="1">
    <citation type="submission" date="2022-07" db="EMBL/GenBank/DDBJ databases">
        <title>Phylogenomic reconstructions and comparative analyses of Kickxellomycotina fungi.</title>
        <authorList>
            <person name="Reynolds N.K."/>
            <person name="Stajich J.E."/>
            <person name="Barry K."/>
            <person name="Grigoriev I.V."/>
            <person name="Crous P."/>
            <person name="Smith M.E."/>
        </authorList>
    </citation>
    <scope>NUCLEOTIDE SEQUENCE</scope>
    <source>
        <strain evidence="4">BCRC 34489</strain>
    </source>
</reference>
<keyword evidence="2" id="KW-0129">CBS domain</keyword>
<gene>
    <name evidence="4" type="ORF">GGI15_002579</name>
</gene>
<feature type="domain" description="CBS" evidence="3">
    <location>
        <begin position="348"/>
        <end position="405"/>
    </location>
</feature>
<dbReference type="Proteomes" id="UP001140172">
    <property type="component" value="Unassembled WGS sequence"/>
</dbReference>
<dbReference type="PROSITE" id="PS00901">
    <property type="entry name" value="CYS_SYNTHASE"/>
    <property type="match status" value="1"/>
</dbReference>
<dbReference type="EMBL" id="JANBUM010000143">
    <property type="protein sequence ID" value="KAJ2783452.1"/>
    <property type="molecule type" value="Genomic_DNA"/>
</dbReference>
<dbReference type="SMART" id="SM00116">
    <property type="entry name" value="CBS"/>
    <property type="match status" value="2"/>
</dbReference>
<dbReference type="GO" id="GO:0006535">
    <property type="term" value="P:cysteine biosynthetic process from serine"/>
    <property type="evidence" value="ECO:0007669"/>
    <property type="project" value="InterPro"/>
</dbReference>
<dbReference type="InterPro" id="IPR000644">
    <property type="entry name" value="CBS_dom"/>
</dbReference>
<sequence>MSGITHIADNIEKTPLVRLSGVEGLAAGPYSAEFVGKLEYMNPGGSIKDRVAKYIDQQLGKQSVPKDALLIVAGPGNLAVSLSMIQSRPLLCLIPERTSDDRIRLLKAAGITDIVRTLDGALPGSPEHPVEIGRRIAQHHKNAVYIDEEQDRWDLGQCYGELAREIIEQCDGKVDALVLGVDTGNAATHLSRALKEAVPGIQIVGVEPTNSAIGEASVANPLARRWLCEDIGRVYAPRALAPGSIDMWIQVSDAVAYSMARRLIKAGIHAGTSAGASVAAARMYATSAALDTGSRVVVIIGDTARNYSETLLSDEWMLAHDLLDTRMLSDLQRKQHGQYRGASVEDLQLPAAVSVSGDDSVGAAVALMAENQFSQVPVTGPQRRLIGYLTLSAAQNLLDSGVADPKAPVRNFMLRFAGKDKATGSARQRYWLITPETPLGELARFFETHSVAFVTDASRKFCLGIATKQDLIGFLGRRNTLPF</sequence>
<dbReference type="AlphaFoldDB" id="A0A9W8LK87"/>
<dbReference type="InterPro" id="IPR036052">
    <property type="entry name" value="TrpB-like_PALP_sf"/>
</dbReference>
<keyword evidence="5" id="KW-1185">Reference proteome</keyword>
<dbReference type="Pfam" id="PF00291">
    <property type="entry name" value="PALP"/>
    <property type="match status" value="1"/>
</dbReference>
<dbReference type="InterPro" id="IPR001926">
    <property type="entry name" value="TrpB-like_PALP"/>
</dbReference>
<dbReference type="Pfam" id="PF00571">
    <property type="entry name" value="CBS"/>
    <property type="match status" value="2"/>
</dbReference>
<dbReference type="SUPFAM" id="SSF54631">
    <property type="entry name" value="CBS-domain pair"/>
    <property type="match status" value="1"/>
</dbReference>
<dbReference type="OrthoDB" id="2536440at2759"/>
<evidence type="ECO:0000256" key="1">
    <source>
        <dbReference type="ARBA" id="ARBA00001933"/>
    </source>
</evidence>
<comment type="caution">
    <text evidence="4">The sequence shown here is derived from an EMBL/GenBank/DDBJ whole genome shotgun (WGS) entry which is preliminary data.</text>
</comment>
<dbReference type="InterPro" id="IPR046342">
    <property type="entry name" value="CBS_dom_sf"/>
</dbReference>
<dbReference type="Gene3D" id="3.40.50.1100">
    <property type="match status" value="2"/>
</dbReference>
<evidence type="ECO:0000256" key="2">
    <source>
        <dbReference type="PROSITE-ProRule" id="PRU00703"/>
    </source>
</evidence>
<accession>A0A9W8LK87</accession>
<dbReference type="InterPro" id="IPR050214">
    <property type="entry name" value="Cys_Synth/Cystath_Beta-Synth"/>
</dbReference>
<dbReference type="Gene3D" id="3.10.580.10">
    <property type="entry name" value="CBS-domain"/>
    <property type="match status" value="1"/>
</dbReference>
<proteinExistence type="predicted"/>
<evidence type="ECO:0000259" key="3">
    <source>
        <dbReference type="PROSITE" id="PS51371"/>
    </source>
</evidence>
<dbReference type="PANTHER" id="PTHR10314">
    <property type="entry name" value="CYSTATHIONINE BETA-SYNTHASE"/>
    <property type="match status" value="1"/>
</dbReference>
<name>A0A9W8LK87_9FUNG</name>
<protein>
    <recommendedName>
        <fullName evidence="3">CBS domain-containing protein</fullName>
    </recommendedName>
</protein>
<evidence type="ECO:0000313" key="5">
    <source>
        <dbReference type="Proteomes" id="UP001140172"/>
    </source>
</evidence>
<dbReference type="SUPFAM" id="SSF53686">
    <property type="entry name" value="Tryptophan synthase beta subunit-like PLP-dependent enzymes"/>
    <property type="match status" value="1"/>
</dbReference>
<organism evidence="4 5">
    <name type="scientific">Coemansia interrupta</name>
    <dbReference type="NCBI Taxonomy" id="1126814"/>
    <lineage>
        <taxon>Eukaryota</taxon>
        <taxon>Fungi</taxon>
        <taxon>Fungi incertae sedis</taxon>
        <taxon>Zoopagomycota</taxon>
        <taxon>Kickxellomycotina</taxon>
        <taxon>Kickxellomycetes</taxon>
        <taxon>Kickxellales</taxon>
        <taxon>Kickxellaceae</taxon>
        <taxon>Coemansia</taxon>
    </lineage>
</organism>
<comment type="cofactor">
    <cofactor evidence="1">
        <name>pyridoxal 5'-phosphate</name>
        <dbReference type="ChEBI" id="CHEBI:597326"/>
    </cofactor>
</comment>
<dbReference type="PROSITE" id="PS51371">
    <property type="entry name" value="CBS"/>
    <property type="match status" value="1"/>
</dbReference>
<dbReference type="InterPro" id="IPR001216">
    <property type="entry name" value="P-phosphate_BS"/>
</dbReference>